<dbReference type="Gene3D" id="2.120.10.80">
    <property type="entry name" value="Kelch-type beta propeller"/>
    <property type="match status" value="1"/>
</dbReference>
<dbReference type="AlphaFoldDB" id="X6P7W5"/>
<reference evidence="2 3" key="1">
    <citation type="journal article" date="2013" name="Curr. Biol.">
        <title>The Genome of the Foraminiferan Reticulomyxa filosa.</title>
        <authorList>
            <person name="Glockner G."/>
            <person name="Hulsmann N."/>
            <person name="Schleicher M."/>
            <person name="Noegel A.A."/>
            <person name="Eichinger L."/>
            <person name="Gallinger C."/>
            <person name="Pawlowski J."/>
            <person name="Sierra R."/>
            <person name="Euteneuer U."/>
            <person name="Pillet L."/>
            <person name="Moustafa A."/>
            <person name="Platzer M."/>
            <person name="Groth M."/>
            <person name="Szafranski K."/>
            <person name="Schliwa M."/>
        </authorList>
    </citation>
    <scope>NUCLEOTIDE SEQUENCE [LARGE SCALE GENOMIC DNA]</scope>
</reference>
<dbReference type="InterPro" id="IPR015915">
    <property type="entry name" value="Kelch-typ_b-propeller"/>
</dbReference>
<evidence type="ECO:0000313" key="3">
    <source>
        <dbReference type="Proteomes" id="UP000023152"/>
    </source>
</evidence>
<feature type="compositionally biased region" description="Basic and acidic residues" evidence="1">
    <location>
        <begin position="10"/>
        <end position="19"/>
    </location>
</feature>
<dbReference type="EMBL" id="ASPP01002767">
    <property type="protein sequence ID" value="ETO34208.1"/>
    <property type="molecule type" value="Genomic_DNA"/>
</dbReference>
<keyword evidence="3" id="KW-1185">Reference proteome</keyword>
<protein>
    <submittedName>
        <fullName evidence="2">Uncharacterized protein</fullName>
    </submittedName>
</protein>
<dbReference type="Proteomes" id="UP000023152">
    <property type="component" value="Unassembled WGS sequence"/>
</dbReference>
<feature type="region of interest" description="Disordered" evidence="1">
    <location>
        <begin position="1"/>
        <end position="21"/>
    </location>
</feature>
<accession>X6P7W5</accession>
<organism evidence="2 3">
    <name type="scientific">Reticulomyxa filosa</name>
    <dbReference type="NCBI Taxonomy" id="46433"/>
    <lineage>
        <taxon>Eukaryota</taxon>
        <taxon>Sar</taxon>
        <taxon>Rhizaria</taxon>
        <taxon>Retaria</taxon>
        <taxon>Foraminifera</taxon>
        <taxon>Monothalamids</taxon>
        <taxon>Reticulomyxidae</taxon>
        <taxon>Reticulomyxa</taxon>
    </lineage>
</organism>
<comment type="caution">
    <text evidence="2">The sequence shown here is derived from an EMBL/GenBank/DDBJ whole genome shotgun (WGS) entry which is preliminary data.</text>
</comment>
<evidence type="ECO:0000313" key="2">
    <source>
        <dbReference type="EMBL" id="ETO34208.1"/>
    </source>
</evidence>
<sequence>MANRNTRQKPPKEQTKQDQHLITSSPFQSLKDLPIPLDQSQCVSHKHEILICGGYSQSDCYSYHTLKDEYKFICKYPSDVSLNGHCVVKLADDDNVITLLSFGGYPFSNKHTLLMKYVSVWGNENNNNEINKSNKYNQWISVIDDHDHPLIIGRYHDPYQGVRAVIGGSKNHLLFITYFKKGISVYDLSTYQFIKHETLPTDNLIYYHCFVSKSGNGQKNKKINEMLLFCQKTGLSIEYDEDNNTFQFHKLPVCDDIALFFKYAYVCINEQSCSLVEMVGKVVSALSQN</sequence>
<name>X6P7W5_RETFI</name>
<dbReference type="SUPFAM" id="SSF50965">
    <property type="entry name" value="Galactose oxidase, central domain"/>
    <property type="match status" value="1"/>
</dbReference>
<gene>
    <name evidence="2" type="ORF">RFI_02885</name>
</gene>
<evidence type="ECO:0000256" key="1">
    <source>
        <dbReference type="SAM" id="MobiDB-lite"/>
    </source>
</evidence>
<proteinExistence type="predicted"/>
<dbReference type="InterPro" id="IPR011043">
    <property type="entry name" value="Gal_Oxase/kelch_b-propeller"/>
</dbReference>